<evidence type="ECO:0000313" key="2">
    <source>
        <dbReference type="EMBL" id="KAK1257150.1"/>
    </source>
</evidence>
<feature type="region of interest" description="Disordered" evidence="1">
    <location>
        <begin position="1"/>
        <end position="26"/>
    </location>
</feature>
<dbReference type="AlphaFoldDB" id="A0AAV9A062"/>
<comment type="caution">
    <text evidence="2">The sequence shown here is derived from an EMBL/GenBank/DDBJ whole genome shotgun (WGS) entry which is preliminary data.</text>
</comment>
<organism evidence="2 3">
    <name type="scientific">Acorus gramineus</name>
    <name type="common">Dwarf sweet flag</name>
    <dbReference type="NCBI Taxonomy" id="55184"/>
    <lineage>
        <taxon>Eukaryota</taxon>
        <taxon>Viridiplantae</taxon>
        <taxon>Streptophyta</taxon>
        <taxon>Embryophyta</taxon>
        <taxon>Tracheophyta</taxon>
        <taxon>Spermatophyta</taxon>
        <taxon>Magnoliopsida</taxon>
        <taxon>Liliopsida</taxon>
        <taxon>Acoraceae</taxon>
        <taxon>Acorus</taxon>
    </lineage>
</organism>
<sequence length="69" mass="7926">MASWRQQTGRLPMPRKRLHVRDPSSTGRDTMSFYIIVRSLTDIREKISNGSKGPLTILDIHLSFKPTTE</sequence>
<evidence type="ECO:0000256" key="1">
    <source>
        <dbReference type="SAM" id="MobiDB-lite"/>
    </source>
</evidence>
<accession>A0AAV9A062</accession>
<reference evidence="2" key="1">
    <citation type="journal article" date="2023" name="Nat. Commun.">
        <title>Diploid and tetraploid genomes of Acorus and the evolution of monocots.</title>
        <authorList>
            <person name="Ma L."/>
            <person name="Liu K.W."/>
            <person name="Li Z."/>
            <person name="Hsiao Y.Y."/>
            <person name="Qi Y."/>
            <person name="Fu T."/>
            <person name="Tang G.D."/>
            <person name="Zhang D."/>
            <person name="Sun W.H."/>
            <person name="Liu D.K."/>
            <person name="Li Y."/>
            <person name="Chen G.Z."/>
            <person name="Liu X.D."/>
            <person name="Liao X.Y."/>
            <person name="Jiang Y.T."/>
            <person name="Yu X."/>
            <person name="Hao Y."/>
            <person name="Huang J."/>
            <person name="Zhao X.W."/>
            <person name="Ke S."/>
            <person name="Chen Y.Y."/>
            <person name="Wu W.L."/>
            <person name="Hsu J.L."/>
            <person name="Lin Y.F."/>
            <person name="Huang M.D."/>
            <person name="Li C.Y."/>
            <person name="Huang L."/>
            <person name="Wang Z.W."/>
            <person name="Zhao X."/>
            <person name="Zhong W.Y."/>
            <person name="Peng D.H."/>
            <person name="Ahmad S."/>
            <person name="Lan S."/>
            <person name="Zhang J.S."/>
            <person name="Tsai W.C."/>
            <person name="Van de Peer Y."/>
            <person name="Liu Z.J."/>
        </authorList>
    </citation>
    <scope>NUCLEOTIDE SEQUENCE</scope>
    <source>
        <strain evidence="2">SCP</strain>
    </source>
</reference>
<keyword evidence="3" id="KW-1185">Reference proteome</keyword>
<evidence type="ECO:0000313" key="3">
    <source>
        <dbReference type="Proteomes" id="UP001179952"/>
    </source>
</evidence>
<reference evidence="2" key="2">
    <citation type="submission" date="2023-06" db="EMBL/GenBank/DDBJ databases">
        <authorList>
            <person name="Ma L."/>
            <person name="Liu K.-W."/>
            <person name="Li Z."/>
            <person name="Hsiao Y.-Y."/>
            <person name="Qi Y."/>
            <person name="Fu T."/>
            <person name="Tang G."/>
            <person name="Zhang D."/>
            <person name="Sun W.-H."/>
            <person name="Liu D.-K."/>
            <person name="Li Y."/>
            <person name="Chen G.-Z."/>
            <person name="Liu X.-D."/>
            <person name="Liao X.-Y."/>
            <person name="Jiang Y.-T."/>
            <person name="Yu X."/>
            <person name="Hao Y."/>
            <person name="Huang J."/>
            <person name="Zhao X.-W."/>
            <person name="Ke S."/>
            <person name="Chen Y.-Y."/>
            <person name="Wu W.-L."/>
            <person name="Hsu J.-L."/>
            <person name="Lin Y.-F."/>
            <person name="Huang M.-D."/>
            <person name="Li C.-Y."/>
            <person name="Huang L."/>
            <person name="Wang Z.-W."/>
            <person name="Zhao X."/>
            <person name="Zhong W.-Y."/>
            <person name="Peng D.-H."/>
            <person name="Ahmad S."/>
            <person name="Lan S."/>
            <person name="Zhang J.-S."/>
            <person name="Tsai W.-C."/>
            <person name="Van De Peer Y."/>
            <person name="Liu Z.-J."/>
        </authorList>
    </citation>
    <scope>NUCLEOTIDE SEQUENCE</scope>
    <source>
        <strain evidence="2">SCP</strain>
        <tissue evidence="2">Leaves</tissue>
    </source>
</reference>
<name>A0AAV9A062_ACOGR</name>
<dbReference type="EMBL" id="JAUJYN010000058">
    <property type="protein sequence ID" value="KAK1257150.1"/>
    <property type="molecule type" value="Genomic_DNA"/>
</dbReference>
<proteinExistence type="predicted"/>
<gene>
    <name evidence="2" type="ORF">QJS04_geneDACA025053</name>
</gene>
<protein>
    <submittedName>
        <fullName evidence="2">Uncharacterized protein</fullName>
    </submittedName>
</protein>
<dbReference type="Proteomes" id="UP001179952">
    <property type="component" value="Unassembled WGS sequence"/>
</dbReference>